<sequence length="342" mass="39178">MSEIFNRSKYKFSQRRSIRVVENEIDVKKKKEAISFFYKELRLYKVHLADLCSNIPSDDVRNVIFNIAYFIVENEELMEAFFRKRDLPYRGIVKETFESKSFLEKWSDYIKFYVVMLSRPDYKIIKDYLQISAIESVEDTEIALIKDEKKMATGLVLAKNNRYTIILTANGKVQKLKLPDSNIGYEVTGIKAKGFKFYSKFIIPAAGILTIAIIAWIAISSSVTTTVVVSCTSDIKIDINRFSKVINLTSETKRGKRLIADIDYESQPVDSLLNILALDIIKEEMVPQSPNKLLIVVSGKPLEEKDFILMKETLNDKNIQVNVNNAGTEVEFKSDKKGKDSN</sequence>
<name>A0ACB5R7C4_9CLOT</name>
<dbReference type="EMBL" id="BROD01000001">
    <property type="protein sequence ID" value="GKX64764.1"/>
    <property type="molecule type" value="Genomic_DNA"/>
</dbReference>
<organism evidence="1 2">
    <name type="scientific">Inconstantimicrobium mannanitabidum</name>
    <dbReference type="NCBI Taxonomy" id="1604901"/>
    <lineage>
        <taxon>Bacteria</taxon>
        <taxon>Bacillati</taxon>
        <taxon>Bacillota</taxon>
        <taxon>Clostridia</taxon>
        <taxon>Eubacteriales</taxon>
        <taxon>Clostridiaceae</taxon>
        <taxon>Inconstantimicrobium</taxon>
    </lineage>
</organism>
<protein>
    <submittedName>
        <fullName evidence="1">Uncharacterized protein</fullName>
    </submittedName>
</protein>
<evidence type="ECO:0000313" key="1">
    <source>
        <dbReference type="EMBL" id="GKX64764.1"/>
    </source>
</evidence>
<reference evidence="1" key="1">
    <citation type="journal article" date="2025" name="Int. J. Syst. Evol. Microbiol.">
        <title>Inconstantimicrobium mannanitabidum sp. nov., a novel member of the family Clostridiaceae isolated from anoxic soil under the treatment of reductive soil disinfestation.</title>
        <authorList>
            <person name="Ueki A."/>
            <person name="Tonouchi A."/>
            <person name="Honma S."/>
            <person name="Kaku N."/>
            <person name="Ueki K."/>
        </authorList>
    </citation>
    <scope>NUCLEOTIDE SEQUENCE</scope>
    <source>
        <strain evidence="1">TW13</strain>
    </source>
</reference>
<keyword evidence="2" id="KW-1185">Reference proteome</keyword>
<comment type="caution">
    <text evidence="1">The sequence shown here is derived from an EMBL/GenBank/DDBJ whole genome shotgun (WGS) entry which is preliminary data.</text>
</comment>
<dbReference type="Proteomes" id="UP001058074">
    <property type="component" value="Unassembled WGS sequence"/>
</dbReference>
<evidence type="ECO:0000313" key="2">
    <source>
        <dbReference type="Proteomes" id="UP001058074"/>
    </source>
</evidence>
<accession>A0ACB5R7C4</accession>
<proteinExistence type="predicted"/>
<gene>
    <name evidence="1" type="ORF">rsdtw13_00220</name>
</gene>